<dbReference type="Gene3D" id="1.10.530.10">
    <property type="match status" value="1"/>
</dbReference>
<keyword evidence="2" id="KW-0812">Transmembrane</keyword>
<protein>
    <recommendedName>
        <fullName evidence="3">Transglycosylase SLT domain-containing protein</fullName>
    </recommendedName>
</protein>
<comment type="caution">
    <text evidence="4">The sequence shown here is derived from an EMBL/GenBank/DDBJ whole genome shotgun (WGS) entry which is preliminary data.</text>
</comment>
<dbReference type="CDD" id="cd16894">
    <property type="entry name" value="MltD-like"/>
    <property type="match status" value="1"/>
</dbReference>
<proteinExistence type="predicted"/>
<keyword evidence="2" id="KW-1133">Transmembrane helix</keyword>
<sequence>MKSGTRIVLVIFIILFLGEIVIWLLVNGQKEEVKEVKAGQVALKEECQGLKEEVKEIKQKSIYSFPWVAEEIILCGEKVPLERDYVKERLKEALIIEANRNSSIELIFLRSGRWFSFIEGELRKTGTSIDLRYVPIVESDLNYEANSNKGARGMWQLTKYIARKYGLRVDYYIDERYDPFKSTKAAIRHLNDLYSGSGNWSEALAGYNMGEDALKRAMKREGATDFYETKGIPTETQKFVFRILAIKLIMENPEKYGYPGTESINKIKYQTWQVKEIELTIEKKQATIQEIVEKLKSRYPRLTYREFRTYNRHVLNDYLPKGRYDVYVYSEKQNGTS</sequence>
<dbReference type="InterPro" id="IPR023346">
    <property type="entry name" value="Lysozyme-like_dom_sf"/>
</dbReference>
<evidence type="ECO:0000256" key="2">
    <source>
        <dbReference type="SAM" id="Phobius"/>
    </source>
</evidence>
<dbReference type="Pfam" id="PF01464">
    <property type="entry name" value="SLT"/>
    <property type="match status" value="1"/>
</dbReference>
<organism evidence="4 5">
    <name type="scientific">Candidatus Portnoybacteria bacterium RBG_13_40_8</name>
    <dbReference type="NCBI Taxonomy" id="1801990"/>
    <lineage>
        <taxon>Bacteria</taxon>
        <taxon>Candidatus Portnoyibacteriota</taxon>
    </lineage>
</organism>
<evidence type="ECO:0000313" key="4">
    <source>
        <dbReference type="EMBL" id="OGZ32586.1"/>
    </source>
</evidence>
<name>A0A1G2F3C2_9BACT</name>
<evidence type="ECO:0000313" key="5">
    <source>
        <dbReference type="Proteomes" id="UP000177810"/>
    </source>
</evidence>
<feature type="domain" description="Transglycosylase SLT" evidence="3">
    <location>
        <begin position="126"/>
        <end position="227"/>
    </location>
</feature>
<feature type="coiled-coil region" evidence="1">
    <location>
        <begin position="33"/>
        <end position="60"/>
    </location>
</feature>
<dbReference type="EMBL" id="MHMT01000017">
    <property type="protein sequence ID" value="OGZ32586.1"/>
    <property type="molecule type" value="Genomic_DNA"/>
</dbReference>
<dbReference type="Proteomes" id="UP000177810">
    <property type="component" value="Unassembled WGS sequence"/>
</dbReference>
<dbReference type="STRING" id="1801990.A2V69_01200"/>
<evidence type="ECO:0000256" key="1">
    <source>
        <dbReference type="SAM" id="Coils"/>
    </source>
</evidence>
<dbReference type="AlphaFoldDB" id="A0A1G2F3C2"/>
<accession>A0A1G2F3C2</accession>
<feature type="transmembrane region" description="Helical" evidence="2">
    <location>
        <begin position="7"/>
        <end position="26"/>
    </location>
</feature>
<reference evidence="4 5" key="1">
    <citation type="journal article" date="2016" name="Nat. Commun.">
        <title>Thousands of microbial genomes shed light on interconnected biogeochemical processes in an aquifer system.</title>
        <authorList>
            <person name="Anantharaman K."/>
            <person name="Brown C.T."/>
            <person name="Hug L.A."/>
            <person name="Sharon I."/>
            <person name="Castelle C.J."/>
            <person name="Probst A.J."/>
            <person name="Thomas B.C."/>
            <person name="Singh A."/>
            <person name="Wilkins M.J."/>
            <person name="Karaoz U."/>
            <person name="Brodie E.L."/>
            <person name="Williams K.H."/>
            <person name="Hubbard S.S."/>
            <person name="Banfield J.F."/>
        </authorList>
    </citation>
    <scope>NUCLEOTIDE SEQUENCE [LARGE SCALE GENOMIC DNA]</scope>
</reference>
<dbReference type="InterPro" id="IPR008258">
    <property type="entry name" value="Transglycosylase_SLT_dom_1"/>
</dbReference>
<gene>
    <name evidence="4" type="ORF">A2V69_01200</name>
</gene>
<keyword evidence="2" id="KW-0472">Membrane</keyword>
<dbReference type="SUPFAM" id="SSF53955">
    <property type="entry name" value="Lysozyme-like"/>
    <property type="match status" value="1"/>
</dbReference>
<keyword evidence="1" id="KW-0175">Coiled coil</keyword>
<evidence type="ECO:0000259" key="3">
    <source>
        <dbReference type="Pfam" id="PF01464"/>
    </source>
</evidence>